<feature type="region of interest" description="Disordered" evidence="2">
    <location>
        <begin position="24"/>
        <end position="263"/>
    </location>
</feature>
<organism evidence="3 4">
    <name type="scientific">Miscanthus lutarioriparius</name>
    <dbReference type="NCBI Taxonomy" id="422564"/>
    <lineage>
        <taxon>Eukaryota</taxon>
        <taxon>Viridiplantae</taxon>
        <taxon>Streptophyta</taxon>
        <taxon>Embryophyta</taxon>
        <taxon>Tracheophyta</taxon>
        <taxon>Spermatophyta</taxon>
        <taxon>Magnoliopsida</taxon>
        <taxon>Liliopsida</taxon>
        <taxon>Poales</taxon>
        <taxon>Poaceae</taxon>
        <taxon>PACMAD clade</taxon>
        <taxon>Panicoideae</taxon>
        <taxon>Andropogonodae</taxon>
        <taxon>Andropogoneae</taxon>
        <taxon>Saccharinae</taxon>
        <taxon>Miscanthus</taxon>
    </lineage>
</organism>
<dbReference type="PANTHER" id="PTHR33063:SF16">
    <property type="entry name" value="OS02G0241300 PROTEIN"/>
    <property type="match status" value="1"/>
</dbReference>
<gene>
    <name evidence="3" type="ORF">NCGR_LOCUS47480</name>
</gene>
<feature type="compositionally biased region" description="Basic and acidic residues" evidence="2">
    <location>
        <begin position="253"/>
        <end position="263"/>
    </location>
</feature>
<evidence type="ECO:0000256" key="1">
    <source>
        <dbReference type="SAM" id="Coils"/>
    </source>
</evidence>
<feature type="coiled-coil region" evidence="1">
    <location>
        <begin position="533"/>
        <end position="578"/>
    </location>
</feature>
<proteinExistence type="predicted"/>
<feature type="compositionally biased region" description="Polar residues" evidence="2">
    <location>
        <begin position="158"/>
        <end position="170"/>
    </location>
</feature>
<accession>A0A811QY59</accession>
<dbReference type="AlphaFoldDB" id="A0A811QY59"/>
<dbReference type="Proteomes" id="UP000604825">
    <property type="component" value="Unassembled WGS sequence"/>
</dbReference>
<sequence length="599" mass="66739">MTKTKFERDMDKNVKEIQDVFKSLGIPILTEEIRGSMPKQPEGKGKKLLSDNRDSDNDYDPSSDIDNKSHTDDSNEYTSKANPKPPPISSTSQLQAQLTTSSNQTNQITSTVPTHPIITRTGPAMSSPLPNTVPSPRKFTRQTAARPMAGANPAYHPSVSTATLSHQPTPNDVAMSTAGAAMSSPLPNTVPSPPRQTAARSTPSPNPGTLSREPTPTTSVNQVLETSPGAQSSRQSNDLNESVEQFGAATSEGHTDEGEREVRKKTMGHGLEKMLNRGKKMAIQVAEGKKRPDVPLEAAKLASETGVLLRDNLPIFPSWKDYNDEAGQQEVKKSRLDVDVKNEGPSLDACTDIIKRGVRQTRYHLKRKYFNESLSREQLLAKEPPPKMKKEEWIKLVEYWCDPKNQERCAKNKVNRGEVQLHQRTRSRSYIAHRYSLRAKYNDMEPNAVDFFGECMNSPQSGRTPLANEIYAQMVAEKEREPEEGEAQKLPSKIVADSLSQISRSSTFLPNTGVPRPPKTGRASSTAAHARMQAEFEARLQAKRDEAARKQEELQEQLQAQQAALQENQSLLRQTQEEVKWMHTKFEETNALLRAILKL</sequence>
<feature type="compositionally biased region" description="Polar residues" evidence="2">
    <location>
        <begin position="198"/>
        <end position="243"/>
    </location>
</feature>
<dbReference type="Pfam" id="PF03004">
    <property type="entry name" value="Transposase_24"/>
    <property type="match status" value="1"/>
</dbReference>
<name>A0A811QY59_9POAL</name>
<reference evidence="3" key="1">
    <citation type="submission" date="2020-10" db="EMBL/GenBank/DDBJ databases">
        <authorList>
            <person name="Han B."/>
            <person name="Lu T."/>
            <person name="Zhao Q."/>
            <person name="Huang X."/>
            <person name="Zhao Y."/>
        </authorList>
    </citation>
    <scope>NUCLEOTIDE SEQUENCE</scope>
</reference>
<comment type="caution">
    <text evidence="3">The sequence shown here is derived from an EMBL/GenBank/DDBJ whole genome shotgun (WGS) entry which is preliminary data.</text>
</comment>
<evidence type="ECO:0000313" key="3">
    <source>
        <dbReference type="EMBL" id="CAD6264175.1"/>
    </source>
</evidence>
<protein>
    <submittedName>
        <fullName evidence="3">Uncharacterized protein</fullName>
    </submittedName>
</protein>
<feature type="compositionally biased region" description="Low complexity" evidence="2">
    <location>
        <begin position="89"/>
        <end position="111"/>
    </location>
</feature>
<evidence type="ECO:0000313" key="4">
    <source>
        <dbReference type="Proteomes" id="UP000604825"/>
    </source>
</evidence>
<feature type="region of interest" description="Disordered" evidence="2">
    <location>
        <begin position="505"/>
        <end position="528"/>
    </location>
</feature>
<feature type="compositionally biased region" description="Basic and acidic residues" evidence="2">
    <location>
        <begin position="41"/>
        <end position="56"/>
    </location>
</feature>
<keyword evidence="4" id="KW-1185">Reference proteome</keyword>
<dbReference type="OrthoDB" id="686340at2759"/>
<keyword evidence="1" id="KW-0175">Coiled coil</keyword>
<dbReference type="EMBL" id="CAJGYO010000012">
    <property type="protein sequence ID" value="CAD6264175.1"/>
    <property type="molecule type" value="Genomic_DNA"/>
</dbReference>
<dbReference type="InterPro" id="IPR004252">
    <property type="entry name" value="Probable_transposase_24"/>
</dbReference>
<evidence type="ECO:0000256" key="2">
    <source>
        <dbReference type="SAM" id="MobiDB-lite"/>
    </source>
</evidence>
<dbReference type="PANTHER" id="PTHR33063">
    <property type="entry name" value="OS02G0583500 PROTEIN"/>
    <property type="match status" value="1"/>
</dbReference>